<gene>
    <name evidence="1" type="ORF">NPIL_401391</name>
</gene>
<sequence length="106" mass="12068">MPVNIVLERKNAICVYVIKKNSEIIMKPVQTTIKEICWLKAHEGTIRNEGVDKAIKETTWKEIIDAELDASQITIKACLKEKCTLGFRGSRRIMITEAKVYAQKCS</sequence>
<dbReference type="EMBL" id="BMAW01106416">
    <property type="protein sequence ID" value="GFT24198.1"/>
    <property type="molecule type" value="Genomic_DNA"/>
</dbReference>
<protein>
    <submittedName>
        <fullName evidence="1">Uncharacterized protein</fullName>
    </submittedName>
</protein>
<evidence type="ECO:0000313" key="1">
    <source>
        <dbReference type="EMBL" id="GFT24198.1"/>
    </source>
</evidence>
<reference evidence="1" key="1">
    <citation type="submission" date="2020-08" db="EMBL/GenBank/DDBJ databases">
        <title>Multicomponent nature underlies the extraordinary mechanical properties of spider dragline silk.</title>
        <authorList>
            <person name="Kono N."/>
            <person name="Nakamura H."/>
            <person name="Mori M."/>
            <person name="Yoshida Y."/>
            <person name="Ohtoshi R."/>
            <person name="Malay A.D."/>
            <person name="Moran D.A.P."/>
            <person name="Tomita M."/>
            <person name="Numata K."/>
            <person name="Arakawa K."/>
        </authorList>
    </citation>
    <scope>NUCLEOTIDE SEQUENCE</scope>
</reference>
<proteinExistence type="predicted"/>
<dbReference type="AlphaFoldDB" id="A0A8X6TKC0"/>
<organism evidence="1 2">
    <name type="scientific">Nephila pilipes</name>
    <name type="common">Giant wood spider</name>
    <name type="synonym">Nephila maculata</name>
    <dbReference type="NCBI Taxonomy" id="299642"/>
    <lineage>
        <taxon>Eukaryota</taxon>
        <taxon>Metazoa</taxon>
        <taxon>Ecdysozoa</taxon>
        <taxon>Arthropoda</taxon>
        <taxon>Chelicerata</taxon>
        <taxon>Arachnida</taxon>
        <taxon>Araneae</taxon>
        <taxon>Araneomorphae</taxon>
        <taxon>Entelegynae</taxon>
        <taxon>Araneoidea</taxon>
        <taxon>Nephilidae</taxon>
        <taxon>Nephila</taxon>
    </lineage>
</organism>
<accession>A0A8X6TKC0</accession>
<evidence type="ECO:0000313" key="2">
    <source>
        <dbReference type="Proteomes" id="UP000887013"/>
    </source>
</evidence>
<keyword evidence="2" id="KW-1185">Reference proteome</keyword>
<name>A0A8X6TKC0_NEPPI</name>
<dbReference type="Proteomes" id="UP000887013">
    <property type="component" value="Unassembled WGS sequence"/>
</dbReference>
<comment type="caution">
    <text evidence="1">The sequence shown here is derived from an EMBL/GenBank/DDBJ whole genome shotgun (WGS) entry which is preliminary data.</text>
</comment>